<name>A0A511JBL8_9CELL</name>
<comment type="caution">
    <text evidence="1">The sequence shown here is derived from an EMBL/GenBank/DDBJ whole genome shotgun (WGS) entry which is preliminary data.</text>
</comment>
<reference evidence="1 2" key="1">
    <citation type="submission" date="2019-07" db="EMBL/GenBank/DDBJ databases">
        <title>Whole genome shotgun sequence of Cellulomonas composti NBRC 100758.</title>
        <authorList>
            <person name="Hosoyama A."/>
            <person name="Uohara A."/>
            <person name="Ohji S."/>
            <person name="Ichikawa N."/>
        </authorList>
    </citation>
    <scope>NUCLEOTIDE SEQUENCE [LARGE SCALE GENOMIC DNA]</scope>
    <source>
        <strain evidence="1 2">NBRC 100758</strain>
    </source>
</reference>
<protein>
    <submittedName>
        <fullName evidence="1">Uncharacterized protein</fullName>
    </submittedName>
</protein>
<organism evidence="1 2">
    <name type="scientific">Cellulomonas composti</name>
    <dbReference type="NCBI Taxonomy" id="266130"/>
    <lineage>
        <taxon>Bacteria</taxon>
        <taxon>Bacillati</taxon>
        <taxon>Actinomycetota</taxon>
        <taxon>Actinomycetes</taxon>
        <taxon>Micrococcales</taxon>
        <taxon>Cellulomonadaceae</taxon>
        <taxon>Cellulomonas</taxon>
    </lineage>
</organism>
<proteinExistence type="predicted"/>
<keyword evidence="2" id="KW-1185">Reference proteome</keyword>
<evidence type="ECO:0000313" key="2">
    <source>
        <dbReference type="Proteomes" id="UP000321720"/>
    </source>
</evidence>
<dbReference type="Proteomes" id="UP000321720">
    <property type="component" value="Unassembled WGS sequence"/>
</dbReference>
<accession>A0A511JBL8</accession>
<dbReference type="AlphaFoldDB" id="A0A511JBL8"/>
<dbReference type="RefSeq" id="WP_146843020.1">
    <property type="nucleotide sequence ID" value="NZ_BJWG01000008.1"/>
</dbReference>
<dbReference type="EMBL" id="BJWG01000008">
    <property type="protein sequence ID" value="GEL95380.1"/>
    <property type="molecule type" value="Genomic_DNA"/>
</dbReference>
<sequence>MSTEIKPWATWAPASIKAYSLNEDGPDVVAINLPNGSALSSRADFLAAVASELDVIVVPRADLPEVRTGGEGDDAYLVAAGVSAYLNADPAETHRKALGFLAIEARQRALASERDAADERAVEALASILDQYPGSAPNAALARALLARRDEVLAALGGGDRG</sequence>
<gene>
    <name evidence="1" type="ORF">CCO02nite_20380</name>
</gene>
<evidence type="ECO:0000313" key="1">
    <source>
        <dbReference type="EMBL" id="GEL95380.1"/>
    </source>
</evidence>